<keyword evidence="2" id="KW-0645">Protease</keyword>
<feature type="coiled-coil region" evidence="7">
    <location>
        <begin position="261"/>
        <end position="313"/>
    </location>
</feature>
<comment type="cofactor">
    <cofactor evidence="1">
        <name>Zn(2+)</name>
        <dbReference type="ChEBI" id="CHEBI:29105"/>
    </cofactor>
</comment>
<evidence type="ECO:0000256" key="8">
    <source>
        <dbReference type="SAM" id="MobiDB-lite"/>
    </source>
</evidence>
<dbReference type="PANTHER" id="PTHR21666">
    <property type="entry name" value="PEPTIDASE-RELATED"/>
    <property type="match status" value="1"/>
</dbReference>
<feature type="region of interest" description="Disordered" evidence="8">
    <location>
        <begin position="345"/>
        <end position="364"/>
    </location>
</feature>
<dbReference type="Proteomes" id="UP001055057">
    <property type="component" value="Unassembled WGS sequence"/>
</dbReference>
<dbReference type="CDD" id="cd12797">
    <property type="entry name" value="M23_peptidase"/>
    <property type="match status" value="1"/>
</dbReference>
<evidence type="ECO:0000256" key="5">
    <source>
        <dbReference type="ARBA" id="ARBA00022833"/>
    </source>
</evidence>
<evidence type="ECO:0000256" key="1">
    <source>
        <dbReference type="ARBA" id="ARBA00001947"/>
    </source>
</evidence>
<dbReference type="Gene3D" id="2.70.70.10">
    <property type="entry name" value="Glucose Permease (Domain IIA)"/>
    <property type="match status" value="1"/>
</dbReference>
<organism evidence="10 11">
    <name type="scientific">Methylobacterium trifolii</name>
    <dbReference type="NCBI Taxonomy" id="1003092"/>
    <lineage>
        <taxon>Bacteria</taxon>
        <taxon>Pseudomonadati</taxon>
        <taxon>Pseudomonadota</taxon>
        <taxon>Alphaproteobacteria</taxon>
        <taxon>Hyphomicrobiales</taxon>
        <taxon>Methylobacteriaceae</taxon>
        <taxon>Methylobacterium</taxon>
    </lineage>
</organism>
<reference evidence="10" key="1">
    <citation type="journal article" date="2021" name="Front. Microbiol.">
        <title>Comprehensive Comparative Genomics and Phenotyping of Methylobacterium Species.</title>
        <authorList>
            <person name="Alessa O."/>
            <person name="Ogura Y."/>
            <person name="Fujitani Y."/>
            <person name="Takami H."/>
            <person name="Hayashi T."/>
            <person name="Sahin N."/>
            <person name="Tani A."/>
        </authorList>
    </citation>
    <scope>NUCLEOTIDE SEQUENCE</scope>
    <source>
        <strain evidence="10">DSM 23632</strain>
    </source>
</reference>
<evidence type="ECO:0000256" key="3">
    <source>
        <dbReference type="ARBA" id="ARBA00022723"/>
    </source>
</evidence>
<evidence type="ECO:0000313" key="10">
    <source>
        <dbReference type="EMBL" id="GJE61144.1"/>
    </source>
</evidence>
<dbReference type="InterPro" id="IPR011055">
    <property type="entry name" value="Dup_hybrid_motif"/>
</dbReference>
<keyword evidence="3" id="KW-0479">Metal-binding</keyword>
<keyword evidence="11" id="KW-1185">Reference proteome</keyword>
<keyword evidence="7" id="KW-0175">Coiled coil</keyword>
<keyword evidence="6" id="KW-0482">Metalloprotease</keyword>
<feature type="domain" description="M23ase beta-sheet core" evidence="9">
    <location>
        <begin position="360"/>
        <end position="461"/>
    </location>
</feature>
<dbReference type="InterPro" id="IPR050570">
    <property type="entry name" value="Cell_wall_metabolism_enzyme"/>
</dbReference>
<evidence type="ECO:0000256" key="4">
    <source>
        <dbReference type="ARBA" id="ARBA00022801"/>
    </source>
</evidence>
<dbReference type="PANTHER" id="PTHR21666:SF288">
    <property type="entry name" value="CELL DIVISION PROTEIN YTFB"/>
    <property type="match status" value="1"/>
</dbReference>
<evidence type="ECO:0000259" key="9">
    <source>
        <dbReference type="Pfam" id="PF01551"/>
    </source>
</evidence>
<keyword evidence="4" id="KW-0378">Hydrolase</keyword>
<sequence>MRDKGPSGEVASLTLSLSRTGEGTRASSASVARRLAARVATTLLVSLALVPSPRAQDTPTPTTEQEKIQRAIEERDRRAENLKRVQEALAASTGARAQFEAEIAAIGGDRTKLDAALLDAGRQAQATEDRMSRLEERLKTMGGSEAAIRRSLDARRGVISEILAALQRMGRRPPPAVLVTPEDVLAVIRTSMLLGAVVPELRGEVDTLAADLGELVRLRSLIAADKQGLQNDLAGWAREQQRLAALVAARRARQAEIESGLAAERTRAAELGNQAKNLKDLVDRMEAEVGSARRAADEAKAAEQREAKATQERFAAAGFRDPARLAPKVRFVDVRGDVPRPVSGRLLRGFNQPDGNGGTTRGISFATRPKAGVSSPADGWVSFAGPFRSYGRLLIINAGDGYYLLLAGMDQISVEVGQFVLAGEPVGNMGEGSANPPGTDGDRGDPILYVEFKKDGGSIDPEPWWAKSPSEKVRG</sequence>
<dbReference type="SUPFAM" id="SSF51261">
    <property type="entry name" value="Duplicated hybrid motif"/>
    <property type="match status" value="1"/>
</dbReference>
<keyword evidence="5" id="KW-0862">Zinc</keyword>
<evidence type="ECO:0000256" key="6">
    <source>
        <dbReference type="ARBA" id="ARBA00023049"/>
    </source>
</evidence>
<evidence type="ECO:0000256" key="2">
    <source>
        <dbReference type="ARBA" id="ARBA00022670"/>
    </source>
</evidence>
<evidence type="ECO:0000256" key="7">
    <source>
        <dbReference type="SAM" id="Coils"/>
    </source>
</evidence>
<dbReference type="Pfam" id="PF01551">
    <property type="entry name" value="Peptidase_M23"/>
    <property type="match status" value="1"/>
</dbReference>
<dbReference type="InterPro" id="IPR016047">
    <property type="entry name" value="M23ase_b-sheet_dom"/>
</dbReference>
<dbReference type="Gene3D" id="6.10.250.3150">
    <property type="match status" value="1"/>
</dbReference>
<evidence type="ECO:0000313" key="11">
    <source>
        <dbReference type="Proteomes" id="UP001055057"/>
    </source>
</evidence>
<comment type="caution">
    <text evidence="10">The sequence shown here is derived from an EMBL/GenBank/DDBJ whole genome shotgun (WGS) entry which is preliminary data.</text>
</comment>
<accession>A0ABQ4U2S2</accession>
<feature type="region of interest" description="Disordered" evidence="8">
    <location>
        <begin position="428"/>
        <end position="447"/>
    </location>
</feature>
<dbReference type="EMBL" id="BPRB01000191">
    <property type="protein sequence ID" value="GJE61144.1"/>
    <property type="molecule type" value="Genomic_DNA"/>
</dbReference>
<feature type="region of interest" description="Disordered" evidence="8">
    <location>
        <begin position="454"/>
        <end position="475"/>
    </location>
</feature>
<reference evidence="10" key="2">
    <citation type="submission" date="2021-08" db="EMBL/GenBank/DDBJ databases">
        <authorList>
            <person name="Tani A."/>
            <person name="Ola A."/>
            <person name="Ogura Y."/>
            <person name="Katsura K."/>
            <person name="Hayashi T."/>
        </authorList>
    </citation>
    <scope>NUCLEOTIDE SEQUENCE</scope>
    <source>
        <strain evidence="10">DSM 23632</strain>
    </source>
</reference>
<gene>
    <name evidence="10" type="ORF">MPOCJGCO_3265</name>
</gene>
<proteinExistence type="predicted"/>
<protein>
    <recommendedName>
        <fullName evidence="9">M23ase beta-sheet core domain-containing protein</fullName>
    </recommendedName>
</protein>
<name>A0ABQ4U2S2_9HYPH</name>